<feature type="signal peptide" evidence="4">
    <location>
        <begin position="1"/>
        <end position="23"/>
    </location>
</feature>
<dbReference type="GO" id="GO:0005576">
    <property type="term" value="C:extracellular region"/>
    <property type="evidence" value="ECO:0007669"/>
    <property type="project" value="UniProtKB-SubCell"/>
</dbReference>
<comment type="subcellular location">
    <subcellularLocation>
        <location evidence="1">Secreted</location>
    </subcellularLocation>
</comment>
<dbReference type="Pfam" id="PF00353">
    <property type="entry name" value="HemolysinCabind"/>
    <property type="match status" value="5"/>
</dbReference>
<evidence type="ECO:0000313" key="6">
    <source>
        <dbReference type="Proteomes" id="UP000016487"/>
    </source>
</evidence>
<evidence type="ECO:0000256" key="1">
    <source>
        <dbReference type="ARBA" id="ARBA00004613"/>
    </source>
</evidence>
<keyword evidence="3" id="KW-0106">Calcium</keyword>
<dbReference type="Proteomes" id="UP000016487">
    <property type="component" value="Unassembled WGS sequence"/>
</dbReference>
<evidence type="ECO:0008006" key="7">
    <source>
        <dbReference type="Google" id="ProtNLM"/>
    </source>
</evidence>
<dbReference type="PROSITE" id="PS00330">
    <property type="entry name" value="HEMOLYSIN_CALCIUM"/>
    <property type="match status" value="1"/>
</dbReference>
<keyword evidence="2" id="KW-0964">Secreted</keyword>
<dbReference type="InterPro" id="IPR050557">
    <property type="entry name" value="RTX_toxin/Mannuronan_C5-epim"/>
</dbReference>
<dbReference type="RefSeq" id="WP_010361682.1">
    <property type="nucleotide sequence ID" value="NZ_AHBZ03000012.1"/>
</dbReference>
<organism evidence="5 6">
    <name type="scientific">Pseudoalteromonas citrea</name>
    <dbReference type="NCBI Taxonomy" id="43655"/>
    <lineage>
        <taxon>Bacteria</taxon>
        <taxon>Pseudomonadati</taxon>
        <taxon>Pseudomonadota</taxon>
        <taxon>Gammaproteobacteria</taxon>
        <taxon>Alteromonadales</taxon>
        <taxon>Pseudoalteromonadaceae</taxon>
        <taxon>Pseudoalteromonas</taxon>
    </lineage>
</organism>
<dbReference type="PANTHER" id="PTHR38340">
    <property type="entry name" value="S-LAYER PROTEIN"/>
    <property type="match status" value="1"/>
</dbReference>
<accession>A0AAD4AM60</accession>
<dbReference type="SUPFAM" id="SSF51120">
    <property type="entry name" value="beta-Roll"/>
    <property type="match status" value="4"/>
</dbReference>
<feature type="chain" id="PRO_5042243715" description="Calcium-binding protein" evidence="4">
    <location>
        <begin position="24"/>
        <end position="711"/>
    </location>
</feature>
<evidence type="ECO:0000256" key="3">
    <source>
        <dbReference type="ARBA" id="ARBA00022837"/>
    </source>
</evidence>
<dbReference type="EMBL" id="AHBZ03000012">
    <property type="protein sequence ID" value="KAF7775246.1"/>
    <property type="molecule type" value="Genomic_DNA"/>
</dbReference>
<evidence type="ECO:0000256" key="4">
    <source>
        <dbReference type="SAM" id="SignalP"/>
    </source>
</evidence>
<dbReference type="Gene3D" id="2.150.10.10">
    <property type="entry name" value="Serralysin-like metalloprotease, C-terminal"/>
    <property type="match status" value="3"/>
</dbReference>
<proteinExistence type="predicted"/>
<name>A0AAD4AM60_9GAMM</name>
<dbReference type="PRINTS" id="PR00313">
    <property type="entry name" value="CABNDNGRPT"/>
</dbReference>
<evidence type="ECO:0000256" key="2">
    <source>
        <dbReference type="ARBA" id="ARBA00022525"/>
    </source>
</evidence>
<sequence length="711" mass="75562">MIFKKPLMVSLYALALNTTYSHAMSWNICPGGIDRNIMKVKEEQPHQHMKYLSFSPQLPGEQLKVQGTQSSIIAMYNGSCEIFNGADFNGVQVNLLDTGESYDGSSLPFHQLVYGGEGNDIIITGNAIDYVYGKGGNDQIYTNDNYEKVDAGIGADCVEQGNQGQIQSAITAAESASCTGYKPASCSGLGNNIVVATNTSYTPGMTYLSVTPQGNNLTLTAEGDEQQVILYYDNQCEVIEAGSYSGVMVNLANTGEDYDGSNLNFHQLVIGGDGNDIIHTGDKIDYIYSGAGNDEIYSNAEYDKIDGGAGVDCVEEGAGRANMPSPISNVEYESCANTTKTIDVRDLPSSLASQYAKCKTQDYGFFAQLTNGNWKVEAMDSGITLHIAQYDDYKFAYSSNYQHCELSDGVTHITVTLSDGNDSLHASTITANMTVYAKDGKDTVQTGSGHDLIFGGNSSDSISSGNGNDWISGGSRIQTDHSGVVHTAAVGGKNGDGNDNINAGNGDDVIFGNEGGDKIQGGNGDDVIFGNSGNTDRLYGNSGADLIVDSGGNSWGNRAKAWGGSGQDIIVCESGQCELNGGGSKDFLATIATYSNVGLYGGDGGDILFVRGDSLPLGTGGSGNDLCYNEWNDSDVCSYLTSSKKKGGYFDTAVRKAGSGMSSRHEQALKMSSFRVHNGYSTFKQRMADLVNAKTFNAWQSNRSKSIYDLQ</sequence>
<dbReference type="InterPro" id="IPR011049">
    <property type="entry name" value="Serralysin-like_metalloprot_C"/>
</dbReference>
<gene>
    <name evidence="5" type="ORF">PCIT_a1394</name>
</gene>
<reference evidence="5" key="1">
    <citation type="journal article" date="2012" name="J. Bacteriol.">
        <title>Genome sequences of type strains of seven species of the marine bacterium Pseudoalteromonas.</title>
        <authorList>
            <person name="Xie B.B."/>
            <person name="Shu Y.L."/>
            <person name="Qin Q.L."/>
            <person name="Rong J.C."/>
            <person name="Zhang X.Y."/>
            <person name="Chen X.L."/>
            <person name="Shi M."/>
            <person name="He H.L."/>
            <person name="Zhou B.C."/>
            <person name="Zhang Y.Z."/>
        </authorList>
    </citation>
    <scope>NUCLEOTIDE SEQUENCE</scope>
    <source>
        <strain evidence="5">DSM 8771</strain>
    </source>
</reference>
<keyword evidence="4" id="KW-0732">Signal</keyword>
<dbReference type="AlphaFoldDB" id="A0AAD4AM60"/>
<comment type="caution">
    <text evidence="5">The sequence shown here is derived from an EMBL/GenBank/DDBJ whole genome shotgun (WGS) entry which is preliminary data.</text>
</comment>
<dbReference type="PANTHER" id="PTHR38340:SF1">
    <property type="entry name" value="S-LAYER PROTEIN"/>
    <property type="match status" value="1"/>
</dbReference>
<dbReference type="GO" id="GO:0005509">
    <property type="term" value="F:calcium ion binding"/>
    <property type="evidence" value="ECO:0007669"/>
    <property type="project" value="InterPro"/>
</dbReference>
<protein>
    <recommendedName>
        <fullName evidence="7">Calcium-binding protein</fullName>
    </recommendedName>
</protein>
<evidence type="ECO:0000313" key="5">
    <source>
        <dbReference type="EMBL" id="KAF7775246.1"/>
    </source>
</evidence>
<reference evidence="5" key="2">
    <citation type="submission" date="2015-03" db="EMBL/GenBank/DDBJ databases">
        <title>Genome sequence of Pseudoalteromonas citrea.</title>
        <authorList>
            <person name="Xie B.-B."/>
            <person name="Rong J.-C."/>
            <person name="Qin Q.-L."/>
            <person name="Zhang Y.-Z."/>
        </authorList>
    </citation>
    <scope>NUCLEOTIDE SEQUENCE</scope>
    <source>
        <strain evidence="5">DSM 8771</strain>
    </source>
</reference>
<dbReference type="InterPro" id="IPR001343">
    <property type="entry name" value="Hemolysn_Ca-bd"/>
</dbReference>
<dbReference type="InterPro" id="IPR018511">
    <property type="entry name" value="Hemolysin-typ_Ca-bd_CS"/>
</dbReference>